<dbReference type="OrthoDB" id="5504302at2"/>
<sequence length="1866" mass="189204">MGSTYVDATHTSASEGRVARTRSWKWLAQGLVGIAFGFAALAATSSQAHAQTVSQLGCAANGITPTFGQSIGIDSDGDGTRDTYGGSMLSAANNQDLVVIEGDPLIVATTSRGNMGVWACQPPGQNNNPPATIWNQWFAEYALTTMLNLAGTSQRYGTSYSTGGETQYTTVSQVIDSQTAPVPTASQPSGGTGRIVRLAPNETATVTTTLGVTSNVVFRRILSYTNGDYSYKIRFELENVGTSTFSDVRLFHGGDTYFGGDDSARSWWNPALNMVYLNNSNFFTAGIMGLQGAPATPADRFFGGQYNTGNGQAAAGQLANAANSSYVDAGYYLQWNRASLAPGETWVVEAFERWTDPTSLQVIPPSDQLAAPNSQVVLPFVVHNLASTEQTFNLSVSSDQGWLSEILSDTTIVVPGLAQSDVQVRVTVPAGALADDLSSITLSAVNANDANATGSAFGNIRVFEPDFAVSPTSLDFGRIFPNDSDTLLVTLTNNGSAVQVGNVGTPNGLAAPYSIIGDQCSGNTIPNGSSCDIIVQIAAGTDEGIFNDVFNIPVLAPIVTSFNVSVTGEVNSGFLVETTPGMATYDQSRDAIFVDNQIVVDGASNLDGARISIIAGFDSAVDRLSFTSVHGITGSYDTNTGILSLSGVGTPGQYQDVLRTIQYQNVATGIPAAGGRTIQFSLGAAGLYFEPNGHFYEYVSAPGLNWLAARDAAAARSYFGLQGYLVTVTSADENSFVTQKLTGQGWMGASDAQSENTWRWVTGPEGLEDNGSGRHFFTQVGAGGNAVNGEFSAWSNGEPNQAGDEDYAHFYPSGLWNDFQFNNSSIDGYVVEYGGMPNDPSLEIVATRDLEIITCNDGIANGVETGLDCGSVCGPCGDGGGCAVAGDCTSGVCTGNICQAPTCNDGVQNGSETGADCGGSCGPCADGGGCAVAGDCTSGVCTSNVCQAPTCDDSVLNGSETGLDCGGSCGPCGDGGGCAVAGDCASGVCTGNVCQAPACDDGVQNGSETGADCGGSCGPCGDGGGCAVAGDCTSGVCTGNICQAPTCDDSVLNGSETGLDCGGSCGPCGDGGGCAVAGDCASGVCSGNLCQAPTCNDGVQNGSETGADCGGSCGPCGDGGGCAIAGDCTSGVCTGNVCQAPACDDGVQNGSETGLDCGGSCGPCGDGGGCAIAGDCASGVCTGSVCQAPTCDDGVQNGTETDVDCGGSCGPCADGGSCASAGDCTSGVCTGNVCQAPACDDGVQNGTESDIDCGGDTCGACTEGGSCNDATDCASNVCNNGVCFSPECNDNVQNGTETDVDCGGDTCAACGDGGSCVDAGDCTSGVCDNAQCAIPTCNDGVENANETDVDCGGDTCAPCSTGASCSVAGDCSSGFCASNICVDTIDQLGEITSPADAEILNTATPEISGTADAGTTIEIFIDGVLVATPEADENGNWTYTPTEALEEGEREIEAVFTDGVGNTTSSEITVEIDTIAPTIAIMSPADEQVFSVSPQSISGQSEPGTEIAVYINEELEGTVTTDENGMWTISIDALDLGVYAVRATATDDATNVGQDESTFSIVDGVNIATPEDDQTVRIARPTFTGVAAPNTSVEIYLNDTLVATVDADENGDWSYTPDSDLADGPWEVRAEGAGESSDSVTFDVDTTRTGLVIDSPAEGALLNEDTVTFNGTALPGATVTITIDGVEVGTVTADQNGAWEWESPAFDDGDYTVEVTSVNEVDEPQTASRSITIDTTPPSLGLTSPADGESFPEDGVLSGTSEPGATVQVFVNGTQVGETTADENGEWTFELPEGTDTSSGGSLRVTSTDEAGNTTSIEREVAPSTPEFDGRVLAGGAGCSVAPTGDDMSPWLLLLGVFGWRMRRRR</sequence>
<dbReference type="InterPro" id="IPR001304">
    <property type="entry name" value="C-type_lectin-like"/>
</dbReference>
<dbReference type="InterPro" id="IPR041498">
    <property type="entry name" value="Big_6"/>
</dbReference>
<name>A0A5B8XLS4_9DELT</name>
<reference evidence="3 4" key="1">
    <citation type="submission" date="2019-08" db="EMBL/GenBank/DDBJ databases">
        <authorList>
            <person name="Liang Q."/>
        </authorList>
    </citation>
    <scope>NUCLEOTIDE SEQUENCE [LARGE SCALE GENOMIC DNA]</scope>
    <source>
        <strain evidence="3 4">V1718</strain>
    </source>
</reference>
<dbReference type="InterPro" id="IPR013783">
    <property type="entry name" value="Ig-like_fold"/>
</dbReference>
<dbReference type="RefSeq" id="WP_146958487.1">
    <property type="nucleotide sequence ID" value="NZ_CP042467.1"/>
</dbReference>
<feature type="compositionally biased region" description="Polar residues" evidence="1">
    <location>
        <begin position="1795"/>
        <end position="1816"/>
    </location>
</feature>
<dbReference type="Pfam" id="PF17936">
    <property type="entry name" value="Big_6"/>
    <property type="match status" value="1"/>
</dbReference>
<accession>A0A5B8XLS4</accession>
<evidence type="ECO:0000313" key="4">
    <source>
        <dbReference type="Proteomes" id="UP000321595"/>
    </source>
</evidence>
<dbReference type="Gene3D" id="2.60.40.10">
    <property type="entry name" value="Immunoglobulins"/>
    <property type="match status" value="6"/>
</dbReference>
<dbReference type="EMBL" id="CP042467">
    <property type="protein sequence ID" value="QED26802.1"/>
    <property type="molecule type" value="Genomic_DNA"/>
</dbReference>
<dbReference type="SUPFAM" id="SSF56436">
    <property type="entry name" value="C-type lectin-like"/>
    <property type="match status" value="1"/>
</dbReference>
<evidence type="ECO:0000313" key="3">
    <source>
        <dbReference type="EMBL" id="QED26802.1"/>
    </source>
</evidence>
<dbReference type="Gene3D" id="3.10.100.10">
    <property type="entry name" value="Mannose-Binding Protein A, subunit A"/>
    <property type="match status" value="1"/>
</dbReference>
<dbReference type="InterPro" id="IPR016187">
    <property type="entry name" value="CTDL_fold"/>
</dbReference>
<evidence type="ECO:0000259" key="2">
    <source>
        <dbReference type="PROSITE" id="PS50041"/>
    </source>
</evidence>
<dbReference type="NCBIfam" id="NF033510">
    <property type="entry name" value="Ca_tandemer"/>
    <property type="match status" value="4"/>
</dbReference>
<feature type="compositionally biased region" description="Polar residues" evidence="1">
    <location>
        <begin position="1720"/>
        <end position="1742"/>
    </location>
</feature>
<feature type="region of interest" description="Disordered" evidence="1">
    <location>
        <begin position="1720"/>
        <end position="1762"/>
    </location>
</feature>
<feature type="region of interest" description="Disordered" evidence="1">
    <location>
        <begin position="1791"/>
        <end position="1829"/>
    </location>
</feature>
<proteinExistence type="predicted"/>
<dbReference type="InterPro" id="IPR044016">
    <property type="entry name" value="Big_13"/>
</dbReference>
<feature type="domain" description="C-type lectin" evidence="2">
    <location>
        <begin position="691"/>
        <end position="818"/>
    </location>
</feature>
<dbReference type="Proteomes" id="UP000321595">
    <property type="component" value="Chromosome"/>
</dbReference>
<evidence type="ECO:0000256" key="1">
    <source>
        <dbReference type="SAM" id="MobiDB-lite"/>
    </source>
</evidence>
<dbReference type="KEGG" id="bbae:FRD01_06010"/>
<dbReference type="Pfam" id="PF19077">
    <property type="entry name" value="Big_13"/>
    <property type="match status" value="3"/>
</dbReference>
<keyword evidence="4" id="KW-1185">Reference proteome</keyword>
<dbReference type="PROSITE" id="PS50041">
    <property type="entry name" value="C_TYPE_LECTIN_2"/>
    <property type="match status" value="1"/>
</dbReference>
<organism evidence="3 4">
    <name type="scientific">Microvenator marinus</name>
    <dbReference type="NCBI Taxonomy" id="2600177"/>
    <lineage>
        <taxon>Bacteria</taxon>
        <taxon>Deltaproteobacteria</taxon>
        <taxon>Bradymonadales</taxon>
        <taxon>Microvenatoraceae</taxon>
        <taxon>Microvenator</taxon>
    </lineage>
</organism>
<gene>
    <name evidence="3" type="ORF">FRD01_06010</name>
</gene>
<dbReference type="InterPro" id="IPR016186">
    <property type="entry name" value="C-type_lectin-like/link_sf"/>
</dbReference>
<protein>
    <recommendedName>
        <fullName evidence="2">C-type lectin domain-containing protein</fullName>
    </recommendedName>
</protein>